<feature type="domain" description="Ionotropic glutamate receptor C-terminal" evidence="13">
    <location>
        <begin position="36"/>
        <end position="392"/>
    </location>
</feature>
<keyword evidence="5 12" id="KW-1133">Transmembrane helix</keyword>
<feature type="transmembrane region" description="Helical" evidence="12">
    <location>
        <begin position="222"/>
        <end position="239"/>
    </location>
</feature>
<proteinExistence type="predicted"/>
<feature type="transmembrane region" description="Helical" evidence="12">
    <location>
        <begin position="157"/>
        <end position="175"/>
    </location>
</feature>
<evidence type="ECO:0000256" key="8">
    <source>
        <dbReference type="ARBA" id="ARBA00023170"/>
    </source>
</evidence>
<organism evidence="15 16">
    <name type="scientific">Batillaria attramentaria</name>
    <dbReference type="NCBI Taxonomy" id="370345"/>
    <lineage>
        <taxon>Eukaryota</taxon>
        <taxon>Metazoa</taxon>
        <taxon>Spiralia</taxon>
        <taxon>Lophotrochozoa</taxon>
        <taxon>Mollusca</taxon>
        <taxon>Gastropoda</taxon>
        <taxon>Caenogastropoda</taxon>
        <taxon>Sorbeoconcha</taxon>
        <taxon>Cerithioidea</taxon>
        <taxon>Batillariidae</taxon>
        <taxon>Batillaria</taxon>
    </lineage>
</organism>
<evidence type="ECO:0000259" key="13">
    <source>
        <dbReference type="SMART" id="SM00079"/>
    </source>
</evidence>
<dbReference type="Pfam" id="PF10613">
    <property type="entry name" value="Lig_chan-Glu_bd"/>
    <property type="match status" value="1"/>
</dbReference>
<dbReference type="GO" id="GO:0034220">
    <property type="term" value="P:monoatomic ion transmembrane transport"/>
    <property type="evidence" value="ECO:0007669"/>
    <property type="project" value="UniProtKB-KW"/>
</dbReference>
<keyword evidence="11" id="KW-0407">Ion channel</keyword>
<dbReference type="AlphaFoldDB" id="A0ABD0KQA4"/>
<keyword evidence="6" id="KW-0406">Ion transport</keyword>
<evidence type="ECO:0000256" key="5">
    <source>
        <dbReference type="ARBA" id="ARBA00022989"/>
    </source>
</evidence>
<keyword evidence="10" id="KW-1071">Ligand-gated ion channel</keyword>
<feature type="transmembrane region" description="Helical" evidence="12">
    <location>
        <begin position="414"/>
        <end position="437"/>
    </location>
</feature>
<evidence type="ECO:0000256" key="9">
    <source>
        <dbReference type="ARBA" id="ARBA00023180"/>
    </source>
</evidence>
<dbReference type="Pfam" id="PF00060">
    <property type="entry name" value="Lig_chan"/>
    <property type="match status" value="1"/>
</dbReference>
<dbReference type="GO" id="GO:0005886">
    <property type="term" value="C:plasma membrane"/>
    <property type="evidence" value="ECO:0007669"/>
    <property type="project" value="UniProtKB-SubCell"/>
</dbReference>
<evidence type="ECO:0000313" key="16">
    <source>
        <dbReference type="Proteomes" id="UP001519460"/>
    </source>
</evidence>
<dbReference type="PANTHER" id="PTHR42643">
    <property type="entry name" value="IONOTROPIC RECEPTOR 20A-RELATED"/>
    <property type="match status" value="1"/>
</dbReference>
<accession>A0ABD0KQA4</accession>
<comment type="subcellular location">
    <subcellularLocation>
        <location evidence="1">Cell membrane</location>
        <topology evidence="1">Multi-pass membrane protein</topology>
    </subcellularLocation>
</comment>
<feature type="domain" description="Ionotropic glutamate receptor L-glutamate and glycine-binding" evidence="14">
    <location>
        <begin position="37"/>
        <end position="99"/>
    </location>
</feature>
<keyword evidence="7 12" id="KW-0472">Membrane</keyword>
<evidence type="ECO:0000256" key="6">
    <source>
        <dbReference type="ARBA" id="ARBA00023065"/>
    </source>
</evidence>
<keyword evidence="3" id="KW-1003">Cell membrane</keyword>
<keyword evidence="16" id="KW-1185">Reference proteome</keyword>
<keyword evidence="8" id="KW-0675">Receptor</keyword>
<keyword evidence="2" id="KW-0813">Transport</keyword>
<reference evidence="15 16" key="1">
    <citation type="journal article" date="2023" name="Sci. Data">
        <title>Genome assembly of the Korean intertidal mud-creeper Batillaria attramentaria.</title>
        <authorList>
            <person name="Patra A.K."/>
            <person name="Ho P.T."/>
            <person name="Jun S."/>
            <person name="Lee S.J."/>
            <person name="Kim Y."/>
            <person name="Won Y.J."/>
        </authorList>
    </citation>
    <scope>NUCLEOTIDE SEQUENCE [LARGE SCALE GENOMIC DNA]</scope>
    <source>
        <strain evidence="15">Wonlab-2016</strain>
    </source>
</reference>
<dbReference type="SUPFAM" id="SSF53850">
    <property type="entry name" value="Periplasmic binding protein-like II"/>
    <property type="match status" value="1"/>
</dbReference>
<dbReference type="Proteomes" id="UP001519460">
    <property type="component" value="Unassembled WGS sequence"/>
</dbReference>
<gene>
    <name evidence="15" type="ORF">BaRGS_00019527</name>
</gene>
<keyword evidence="9" id="KW-0325">Glycoprotein</keyword>
<comment type="caution">
    <text evidence="15">The sequence shown here is derived from an EMBL/GenBank/DDBJ whole genome shotgun (WGS) entry which is preliminary data.</text>
</comment>
<sequence length="442" mass="49532">MPCDSELSLVSTLSSPNNFSHGLGGRALRIVVKEWTYYVIVSKENETQITYSGVLIDLLQELATRLNFSYTLTLHPRHLSWGQELDNGSWDGPIGILTRKEADVALSIFALTAGRSSVVDPTSPLAHDSSVIIFRKEPTGEDVDILSFFLQPFQTPVYVAIGGCFVSVLVLLLLLEKCRWWFGGRQRATSFLHSLKVDAEALVAGLVQEPVHFEIAFLPGRVLMWAWLMFGVVLASVYSSKLTSSLTVSDQALPFTSLSQLLNQDTYTWGVVSGVHLESVLKKTKNTEYQQFYEGVLRFAKDDPTVNAPTYDAHKSKVMSGRYAFFTVESDLYNLWSQETCDLARIPESYMTNGKVFYLQKNSPYTPMFNQVIDRMVENGLLEYWKRKWQPSNHRCDPDVRQKSRVIGLAETQAAFYLAGVGAGLAALALGMECLVYKIRGN</sequence>
<dbReference type="SMART" id="SM00918">
    <property type="entry name" value="Lig_chan-Glu_bd"/>
    <property type="match status" value="1"/>
</dbReference>
<evidence type="ECO:0000259" key="14">
    <source>
        <dbReference type="SMART" id="SM00918"/>
    </source>
</evidence>
<protein>
    <submittedName>
        <fullName evidence="15">Uncharacterized protein</fullName>
    </submittedName>
</protein>
<evidence type="ECO:0000256" key="7">
    <source>
        <dbReference type="ARBA" id="ARBA00023136"/>
    </source>
</evidence>
<name>A0ABD0KQA4_9CAEN</name>
<feature type="non-terminal residue" evidence="15">
    <location>
        <position position="442"/>
    </location>
</feature>
<evidence type="ECO:0000256" key="2">
    <source>
        <dbReference type="ARBA" id="ARBA00022448"/>
    </source>
</evidence>
<evidence type="ECO:0000256" key="1">
    <source>
        <dbReference type="ARBA" id="ARBA00004651"/>
    </source>
</evidence>
<dbReference type="EMBL" id="JACVVK020000140">
    <property type="protein sequence ID" value="KAK7489275.1"/>
    <property type="molecule type" value="Genomic_DNA"/>
</dbReference>
<evidence type="ECO:0000256" key="11">
    <source>
        <dbReference type="ARBA" id="ARBA00023303"/>
    </source>
</evidence>
<evidence type="ECO:0000313" key="15">
    <source>
        <dbReference type="EMBL" id="KAK7489275.1"/>
    </source>
</evidence>
<dbReference type="InterPro" id="IPR001320">
    <property type="entry name" value="Iontro_rcpt_C"/>
</dbReference>
<keyword evidence="4 12" id="KW-0812">Transmembrane</keyword>
<dbReference type="InterPro" id="IPR019594">
    <property type="entry name" value="Glu/Gly-bd"/>
</dbReference>
<dbReference type="PANTHER" id="PTHR42643:SF24">
    <property type="entry name" value="IONOTROPIC RECEPTOR 60A"/>
    <property type="match status" value="1"/>
</dbReference>
<dbReference type="InterPro" id="IPR052192">
    <property type="entry name" value="Insect_Ionotropic_Sensory_Rcpt"/>
</dbReference>
<evidence type="ECO:0000256" key="3">
    <source>
        <dbReference type="ARBA" id="ARBA00022475"/>
    </source>
</evidence>
<evidence type="ECO:0000256" key="10">
    <source>
        <dbReference type="ARBA" id="ARBA00023286"/>
    </source>
</evidence>
<dbReference type="SMART" id="SM00079">
    <property type="entry name" value="PBPe"/>
    <property type="match status" value="1"/>
</dbReference>
<evidence type="ECO:0000256" key="4">
    <source>
        <dbReference type="ARBA" id="ARBA00022692"/>
    </source>
</evidence>
<evidence type="ECO:0000256" key="12">
    <source>
        <dbReference type="SAM" id="Phobius"/>
    </source>
</evidence>
<dbReference type="GO" id="GO:0050906">
    <property type="term" value="P:detection of stimulus involved in sensory perception"/>
    <property type="evidence" value="ECO:0007669"/>
    <property type="project" value="UniProtKB-ARBA"/>
</dbReference>
<dbReference type="Gene3D" id="3.40.190.10">
    <property type="entry name" value="Periplasmic binding protein-like II"/>
    <property type="match status" value="2"/>
</dbReference>